<gene>
    <name evidence="1" type="ORF">Lac1_07320</name>
    <name evidence="2" type="ORF">Lac1_21550</name>
    <name evidence="3" type="ORF">Lac1_24100</name>
</gene>
<protein>
    <submittedName>
        <fullName evidence="2">Uncharacterized protein</fullName>
    </submittedName>
</protein>
<accession>A0ABN6Z5V0</accession>
<dbReference type="Proteomes" id="UP001305815">
    <property type="component" value="Chromosome"/>
</dbReference>
<dbReference type="EMBL" id="AP027742">
    <property type="protein sequence ID" value="BDZ77972.1"/>
    <property type="molecule type" value="Genomic_DNA"/>
</dbReference>
<evidence type="ECO:0000313" key="2">
    <source>
        <dbReference type="EMBL" id="BDZ77972.1"/>
    </source>
</evidence>
<dbReference type="EMBL" id="AP027742">
    <property type="protein sequence ID" value="BDZ78227.1"/>
    <property type="molecule type" value="Genomic_DNA"/>
</dbReference>
<reference evidence="4" key="2">
    <citation type="journal article" date="2023" name="Int. J. Syst. Evol. Microbiol.">
        <title>Claveliimonas bilis gen. nov., sp. nov., deoxycholic acid-producing bacteria isolated from human faeces, and reclassification of Sellimonas monacensis Zenner et al. 2021 as Claveliimonas monacensis comb. nov.</title>
        <authorList>
            <person name="Hisatomi A."/>
            <person name="Kastawa N.W.E.P.G."/>
            <person name="Song I."/>
            <person name="Ohkuma M."/>
            <person name="Fukiya S."/>
            <person name="Sakamoto M."/>
        </authorList>
    </citation>
    <scope>NUCLEOTIDE SEQUENCE [LARGE SCALE GENOMIC DNA]</scope>
    <source>
        <strain evidence="4">12BBH14</strain>
    </source>
</reference>
<sequence>MSGYVLLKVQICAPHTIAGNFWFRPPFFPGFIRNFSGEIQIYCRETTEIDIVVKSPLGTVDLLPVGEINMGQRLPLLQKRRDELVQFFQGFRRLIDPGSGRRFDLLIGIFCVFCPIKIEVMGTSTQFRTAVANVRRL</sequence>
<reference evidence="2" key="1">
    <citation type="journal article" date="2023" name="Int. J. Syst. Evol. Microbiol.">
        <title>Claveliimonas bilis gen. nov., sp. nov., deoxycholic acid-producing bacteria isolated from human faeces, and reclassification of Sellimonas monacensis Zenner et al. 2021 as Claveliimonas monacensis comb. nov.</title>
        <authorList>
            <person name="Hisatomi A."/>
            <person name="Kastawa N.W.E.P.G."/>
            <person name="Song I."/>
            <person name="Ohkuma M."/>
            <person name="Fukiya S."/>
            <person name="Sakamoto M."/>
        </authorList>
    </citation>
    <scope>NUCLEOTIDE SEQUENCE</scope>
    <source>
        <strain evidence="2">12BBH14</strain>
    </source>
</reference>
<keyword evidence="4" id="KW-1185">Reference proteome</keyword>
<organism evidence="2 4">
    <name type="scientific">Claveliimonas bilis</name>
    <dbReference type="NCBI Taxonomy" id="3028070"/>
    <lineage>
        <taxon>Bacteria</taxon>
        <taxon>Bacillati</taxon>
        <taxon>Bacillota</taxon>
        <taxon>Clostridia</taxon>
        <taxon>Lachnospirales</taxon>
        <taxon>Lachnospiraceae</taxon>
        <taxon>Claveliimonas</taxon>
    </lineage>
</organism>
<evidence type="ECO:0000313" key="3">
    <source>
        <dbReference type="EMBL" id="BDZ78227.1"/>
    </source>
</evidence>
<name>A0ABN6Z5V0_9FIRM</name>
<evidence type="ECO:0000313" key="4">
    <source>
        <dbReference type="Proteomes" id="UP001305815"/>
    </source>
</evidence>
<dbReference type="EMBL" id="AP027742">
    <property type="protein sequence ID" value="BDZ76549.1"/>
    <property type="molecule type" value="Genomic_DNA"/>
</dbReference>
<evidence type="ECO:0000313" key="1">
    <source>
        <dbReference type="EMBL" id="BDZ76549.1"/>
    </source>
</evidence>
<proteinExistence type="predicted"/>